<reference evidence="1" key="1">
    <citation type="submission" date="2016-10" db="EMBL/GenBank/DDBJ databases">
        <title>Sequence of Gallionella enrichment culture.</title>
        <authorList>
            <person name="Poehlein A."/>
            <person name="Muehling M."/>
            <person name="Daniel R."/>
        </authorList>
    </citation>
    <scope>NUCLEOTIDE SEQUENCE</scope>
</reference>
<protein>
    <submittedName>
        <fullName evidence="1">Usg-like family protein</fullName>
    </submittedName>
</protein>
<dbReference type="EMBL" id="MLJW01000229">
    <property type="protein sequence ID" value="OIQ92528.1"/>
    <property type="molecule type" value="Genomic_DNA"/>
</dbReference>
<name>A0A1J5R926_9ZZZZ</name>
<dbReference type="InterPro" id="IPR009354">
    <property type="entry name" value="Usg"/>
</dbReference>
<gene>
    <name evidence="1" type="ORF">GALL_255200</name>
</gene>
<comment type="caution">
    <text evidence="1">The sequence shown here is derived from an EMBL/GenBank/DDBJ whole genome shotgun (WGS) entry which is preliminary data.</text>
</comment>
<accession>A0A1J5R926</accession>
<proteinExistence type="predicted"/>
<sequence length="87" mass="10223">MARHFRSEDQRRLTTAEILYQTPGRPHLIQSFVWQDYDSAPDYPELTRFLRFWSGQFDVTLHSVSLASQEKPMPPDANYMGYSFGVH</sequence>
<dbReference type="AlphaFoldDB" id="A0A1J5R926"/>
<evidence type="ECO:0000313" key="1">
    <source>
        <dbReference type="EMBL" id="OIQ92528.1"/>
    </source>
</evidence>
<organism evidence="1">
    <name type="scientific">mine drainage metagenome</name>
    <dbReference type="NCBI Taxonomy" id="410659"/>
    <lineage>
        <taxon>unclassified sequences</taxon>
        <taxon>metagenomes</taxon>
        <taxon>ecological metagenomes</taxon>
    </lineage>
</organism>
<dbReference type="Pfam" id="PF06233">
    <property type="entry name" value="Usg"/>
    <property type="match status" value="1"/>
</dbReference>